<evidence type="ECO:0000256" key="1">
    <source>
        <dbReference type="SAM" id="MobiDB-lite"/>
    </source>
</evidence>
<gene>
    <name evidence="2" type="ORF">CBR_g16807</name>
</gene>
<dbReference type="Proteomes" id="UP000265515">
    <property type="component" value="Unassembled WGS sequence"/>
</dbReference>
<dbReference type="OrthoDB" id="21182at2759"/>
<evidence type="ECO:0000313" key="3">
    <source>
        <dbReference type="Proteomes" id="UP000265515"/>
    </source>
</evidence>
<evidence type="ECO:0000313" key="2">
    <source>
        <dbReference type="EMBL" id="GBG73466.1"/>
    </source>
</evidence>
<dbReference type="EMBL" id="BFEA01000184">
    <property type="protein sequence ID" value="GBG73466.1"/>
    <property type="molecule type" value="Genomic_DNA"/>
</dbReference>
<accession>A0A388KTT7</accession>
<protein>
    <submittedName>
        <fullName evidence="2">Uncharacterized protein</fullName>
    </submittedName>
</protein>
<organism evidence="2 3">
    <name type="scientific">Chara braunii</name>
    <name type="common">Braun's stonewort</name>
    <dbReference type="NCBI Taxonomy" id="69332"/>
    <lineage>
        <taxon>Eukaryota</taxon>
        <taxon>Viridiplantae</taxon>
        <taxon>Streptophyta</taxon>
        <taxon>Charophyceae</taxon>
        <taxon>Charales</taxon>
        <taxon>Characeae</taxon>
        <taxon>Chara</taxon>
    </lineage>
</organism>
<dbReference type="Gramene" id="GBG73466">
    <property type="protein sequence ID" value="GBG73466"/>
    <property type="gene ID" value="CBR_g16807"/>
</dbReference>
<feature type="region of interest" description="Disordered" evidence="1">
    <location>
        <begin position="1"/>
        <end position="32"/>
    </location>
</feature>
<comment type="caution">
    <text evidence="2">The sequence shown here is derived from an EMBL/GenBank/DDBJ whole genome shotgun (WGS) entry which is preliminary data.</text>
</comment>
<keyword evidence="3" id="KW-1185">Reference proteome</keyword>
<dbReference type="AlphaFoldDB" id="A0A388KTT7"/>
<name>A0A388KTT7_CHABU</name>
<feature type="compositionally biased region" description="Gly residues" evidence="1">
    <location>
        <begin position="20"/>
        <end position="29"/>
    </location>
</feature>
<proteinExistence type="predicted"/>
<reference evidence="2 3" key="1">
    <citation type="journal article" date="2018" name="Cell">
        <title>The Chara Genome: Secondary Complexity and Implications for Plant Terrestrialization.</title>
        <authorList>
            <person name="Nishiyama T."/>
            <person name="Sakayama H."/>
            <person name="Vries J.D."/>
            <person name="Buschmann H."/>
            <person name="Saint-Marcoux D."/>
            <person name="Ullrich K.K."/>
            <person name="Haas F.B."/>
            <person name="Vanderstraeten L."/>
            <person name="Becker D."/>
            <person name="Lang D."/>
            <person name="Vosolsobe S."/>
            <person name="Rombauts S."/>
            <person name="Wilhelmsson P.K.I."/>
            <person name="Janitza P."/>
            <person name="Kern R."/>
            <person name="Heyl A."/>
            <person name="Rumpler F."/>
            <person name="Villalobos L.I.A.C."/>
            <person name="Clay J.M."/>
            <person name="Skokan R."/>
            <person name="Toyoda A."/>
            <person name="Suzuki Y."/>
            <person name="Kagoshima H."/>
            <person name="Schijlen E."/>
            <person name="Tajeshwar N."/>
            <person name="Catarino B."/>
            <person name="Hetherington A.J."/>
            <person name="Saltykova A."/>
            <person name="Bonnot C."/>
            <person name="Breuninger H."/>
            <person name="Symeonidi A."/>
            <person name="Radhakrishnan G.V."/>
            <person name="Van Nieuwerburgh F."/>
            <person name="Deforce D."/>
            <person name="Chang C."/>
            <person name="Karol K.G."/>
            <person name="Hedrich R."/>
            <person name="Ulvskov P."/>
            <person name="Glockner G."/>
            <person name="Delwiche C.F."/>
            <person name="Petrasek J."/>
            <person name="Van de Peer Y."/>
            <person name="Friml J."/>
            <person name="Beilby M."/>
            <person name="Dolan L."/>
            <person name="Kohara Y."/>
            <person name="Sugano S."/>
            <person name="Fujiyama A."/>
            <person name="Delaux P.-M."/>
            <person name="Quint M."/>
            <person name="TheiBen G."/>
            <person name="Hagemann M."/>
            <person name="Harholt J."/>
            <person name="Dunand C."/>
            <person name="Zachgo S."/>
            <person name="Langdale J."/>
            <person name="Maumus F."/>
            <person name="Straeten D.V.D."/>
            <person name="Gould S.B."/>
            <person name="Rensing S.A."/>
        </authorList>
    </citation>
    <scope>NUCLEOTIDE SEQUENCE [LARGE SCALE GENOMIC DNA]</scope>
    <source>
        <strain evidence="2 3">S276</strain>
    </source>
</reference>
<sequence length="192" mass="20442">MSSAPPQTAMRAPQEEEEQGGGGGGGGGDQYATRVTACLPRLHCALASKSRKNKDEEEETYRSLLVQPNFTYGSLCSPQEVGGGGGDQQVDTDTWHLSSRVPVRRRGFRGSFVAPSSAISARRAGPIRGDGIPRHHRELMVREEGEGREIGSDNDEAGGYEVLRAIRSRIIGASRVASYGTVELSGAQSVLG</sequence>